<evidence type="ECO:0000313" key="4">
    <source>
        <dbReference type="EMBL" id="MCL6741284.1"/>
    </source>
</evidence>
<dbReference type="InterPro" id="IPR036709">
    <property type="entry name" value="Autotransporte_beta_dom_sf"/>
</dbReference>
<keyword evidence="2" id="KW-0732">Signal</keyword>
<dbReference type="Gene3D" id="2.40.128.130">
    <property type="entry name" value="Autotransporter beta-domain"/>
    <property type="match status" value="1"/>
</dbReference>
<dbReference type="EMBL" id="JAMGBB010000001">
    <property type="protein sequence ID" value="MCL6741284.1"/>
    <property type="molecule type" value="Genomic_DNA"/>
</dbReference>
<evidence type="ECO:0000259" key="3">
    <source>
        <dbReference type="PROSITE" id="PS51208"/>
    </source>
</evidence>
<dbReference type="RefSeq" id="WP_249915679.1">
    <property type="nucleotide sequence ID" value="NZ_JAMGBB010000001.1"/>
</dbReference>
<keyword evidence="5" id="KW-1185">Reference proteome</keyword>
<comment type="caution">
    <text evidence="4">The sequence shown here is derived from an EMBL/GenBank/DDBJ whole genome shotgun (WGS) entry which is preliminary data.</text>
</comment>
<sequence>MRKLLAATCLTPLSFTLLPANAHAETVISTAITTPVLTGTGNDDVRISSTGSVKPTSGNAVTINSNDSVKNEGAIQITGSNGSTGILANTNLTGNITNTGSIVIDENFTPTDGDSDGDLDGPFAQGSNRFGIHVLGGGTFTGNINNSGTITVEGNQSAGIAIDSTLVGNVSLTGGVINVIGDNAVGVRTAAVNGNVSLTSGSIVTQGLGAVGVELGGNISGALVIQNTITSTGYRSVNPPADTSKLDSDDLLQGGSAVVVGGNVAGGVIFDVRPADNSTTDTDEDDDGIPDANEGSASISSFGAAPAIQIGTSAQAVTIGPVSSSSAGHGLVVKGIVNGVGIYKGVSGTAISIGGAGQTVNIAGGATIAGTITARAVEADSTAIKIGAGATVPEVVITGALVSQGAGTASTTATGLLIDVGATVGTIRNSGSIIATRAGTAGNAVAIIDKSGGVGLIENTGSIGVANASALGTNATAIDLSANGSGATIRQLVVAASAAAPSIVGQIKFGAGSDTLDIRDGSLLGDVSFGTGTNSLLLSGDGQMVGKADFGGTAGSLQLSGTSVFTGNLVNSGGVNATVGTGSQLNATNLGSVGLASLTTGSGATIGVTIDSANGTNTLYDVSGAANLGTNNLIAVNLLGVGDVEGTYKIIQAGSLTGGTGMASSIDSLPFLFDSSIVTSVPNEVSLTIRLKSDDELGINRSEGDILDAVLAAADSDAGISGTLLDIADSDTLQDTLQQMLPEHAGGAFEAATKGSRLMGRVLLDPKIPGEPDGFRVWTEQVAWATSKSIGATSGYKLGGWGATAGFEAGLGKAGAVGLTLAYLSGRDSKGANELVSNQYEGGIYWRGQFGPLTAFARGTAATINFDNTRRFSGTANGLPVERQAEGDWNGRLYSASAGAAYDWHMGRFTVRPSVVVEHYKLTEKSYDEEGGGSAYDLHVDKRSSDETAISGMLAIGYDLLGEKEDNSWMRVELEGGYRSILSGSLGTTTAHFDGGEDFTLTPEKRDSGWLAGLRLMGGGENLSLTGEVNAEDQFGKVGIGGRVSLQLAI</sequence>
<accession>A0ABT0SAX6</accession>
<evidence type="ECO:0000256" key="1">
    <source>
        <dbReference type="SAM" id="MobiDB-lite"/>
    </source>
</evidence>
<gene>
    <name evidence="4" type="ORF">LZ518_09100</name>
</gene>
<organism evidence="4 5">
    <name type="scientific">Sphingomonas brevis</name>
    <dbReference type="NCBI Taxonomy" id="2908206"/>
    <lineage>
        <taxon>Bacteria</taxon>
        <taxon>Pseudomonadati</taxon>
        <taxon>Pseudomonadota</taxon>
        <taxon>Alphaproteobacteria</taxon>
        <taxon>Sphingomonadales</taxon>
        <taxon>Sphingomonadaceae</taxon>
        <taxon>Sphingomonas</taxon>
    </lineage>
</organism>
<dbReference type="InterPro" id="IPR005546">
    <property type="entry name" value="Autotransporte_beta"/>
</dbReference>
<evidence type="ECO:0000313" key="5">
    <source>
        <dbReference type="Proteomes" id="UP001165383"/>
    </source>
</evidence>
<feature type="signal peptide" evidence="2">
    <location>
        <begin position="1"/>
        <end position="24"/>
    </location>
</feature>
<feature type="region of interest" description="Disordered" evidence="1">
    <location>
        <begin position="274"/>
        <end position="296"/>
    </location>
</feature>
<dbReference type="PROSITE" id="PS51208">
    <property type="entry name" value="AUTOTRANSPORTER"/>
    <property type="match status" value="1"/>
</dbReference>
<feature type="domain" description="Autotransporter" evidence="3">
    <location>
        <begin position="770"/>
        <end position="1050"/>
    </location>
</feature>
<dbReference type="Proteomes" id="UP001165383">
    <property type="component" value="Unassembled WGS sequence"/>
</dbReference>
<dbReference type="SMART" id="SM00869">
    <property type="entry name" value="Autotransporter"/>
    <property type="match status" value="1"/>
</dbReference>
<proteinExistence type="predicted"/>
<name>A0ABT0SAX6_9SPHN</name>
<protein>
    <submittedName>
        <fullName evidence="4">Autotransporter domain-containing protein</fullName>
    </submittedName>
</protein>
<feature type="chain" id="PRO_5045091616" evidence="2">
    <location>
        <begin position="25"/>
        <end position="1050"/>
    </location>
</feature>
<evidence type="ECO:0000256" key="2">
    <source>
        <dbReference type="SAM" id="SignalP"/>
    </source>
</evidence>
<dbReference type="SUPFAM" id="SSF103515">
    <property type="entry name" value="Autotransporter"/>
    <property type="match status" value="1"/>
</dbReference>
<reference evidence="4" key="1">
    <citation type="submission" date="2022-05" db="EMBL/GenBank/DDBJ databases">
        <authorList>
            <person name="Jo J.-H."/>
            <person name="Im W.-T."/>
        </authorList>
    </citation>
    <scope>NUCLEOTIDE SEQUENCE</scope>
    <source>
        <strain evidence="4">RB56-2</strain>
    </source>
</reference>